<dbReference type="AlphaFoldDB" id="A0A4C1Z1H0"/>
<comment type="caution">
    <text evidence="2">The sequence shown here is derived from an EMBL/GenBank/DDBJ whole genome shotgun (WGS) entry which is preliminary data.</text>
</comment>
<organism evidence="2 3">
    <name type="scientific">Eumeta variegata</name>
    <name type="common">Bagworm moth</name>
    <name type="synonym">Eumeta japonica</name>
    <dbReference type="NCBI Taxonomy" id="151549"/>
    <lineage>
        <taxon>Eukaryota</taxon>
        <taxon>Metazoa</taxon>
        <taxon>Ecdysozoa</taxon>
        <taxon>Arthropoda</taxon>
        <taxon>Hexapoda</taxon>
        <taxon>Insecta</taxon>
        <taxon>Pterygota</taxon>
        <taxon>Neoptera</taxon>
        <taxon>Endopterygota</taxon>
        <taxon>Lepidoptera</taxon>
        <taxon>Glossata</taxon>
        <taxon>Ditrysia</taxon>
        <taxon>Tineoidea</taxon>
        <taxon>Psychidae</taxon>
        <taxon>Oiketicinae</taxon>
        <taxon>Eumeta</taxon>
    </lineage>
</organism>
<gene>
    <name evidence="2" type="ORF">EVAR_69801_1</name>
</gene>
<accession>A0A4C1Z1H0</accession>
<name>A0A4C1Z1H0_EUMVA</name>
<evidence type="ECO:0000313" key="2">
    <source>
        <dbReference type="EMBL" id="GBP82581.1"/>
    </source>
</evidence>
<protein>
    <submittedName>
        <fullName evidence="2">Uncharacterized protein</fullName>
    </submittedName>
</protein>
<feature type="region of interest" description="Disordered" evidence="1">
    <location>
        <begin position="17"/>
        <end position="68"/>
    </location>
</feature>
<keyword evidence="3" id="KW-1185">Reference proteome</keyword>
<dbReference type="EMBL" id="BGZK01001572">
    <property type="protein sequence ID" value="GBP82581.1"/>
    <property type="molecule type" value="Genomic_DNA"/>
</dbReference>
<sequence length="263" mass="29023">MNFIAKKSYSLLTEKEQSNQGTLTAPEYTWPPQYNPGNSAVRDRGAAGNQRNTDQRPAEQKAQIRFGSNESATIAPAVRLPPALMNSDSVSRTEPTNDLGKLGVHEPLLTLIRLCVYLTPAAVRVSGADQRAPRRDGRAMIPRFVLPLPASLLLRPIGRRSGREIDASQAERLGRSCLSIARSALALAHSAQVTATNRRTELCILPATPSRGYRMNSFILYIDRHAFHQCPGRRPLSISIPVPLTMLFCFSLDSDRDLELSSY</sequence>
<evidence type="ECO:0000313" key="3">
    <source>
        <dbReference type="Proteomes" id="UP000299102"/>
    </source>
</evidence>
<reference evidence="2 3" key="1">
    <citation type="journal article" date="2019" name="Commun. Biol.">
        <title>The bagworm genome reveals a unique fibroin gene that provides high tensile strength.</title>
        <authorList>
            <person name="Kono N."/>
            <person name="Nakamura H."/>
            <person name="Ohtoshi R."/>
            <person name="Tomita M."/>
            <person name="Numata K."/>
            <person name="Arakawa K."/>
        </authorList>
    </citation>
    <scope>NUCLEOTIDE SEQUENCE [LARGE SCALE GENOMIC DNA]</scope>
</reference>
<evidence type="ECO:0000256" key="1">
    <source>
        <dbReference type="SAM" id="MobiDB-lite"/>
    </source>
</evidence>
<proteinExistence type="predicted"/>
<dbReference type="Proteomes" id="UP000299102">
    <property type="component" value="Unassembled WGS sequence"/>
</dbReference>